<reference evidence="2" key="1">
    <citation type="submission" date="2021-05" db="EMBL/GenBank/DDBJ databases">
        <authorList>
            <person name="Alioto T."/>
            <person name="Alioto T."/>
            <person name="Gomez Garrido J."/>
        </authorList>
    </citation>
    <scope>NUCLEOTIDE SEQUENCE</scope>
</reference>
<dbReference type="PANTHER" id="PTHR31800">
    <property type="entry name" value="COILED-COIL DOMAIN-CONTAINING PROTEIN 32"/>
    <property type="match status" value="1"/>
</dbReference>
<proteinExistence type="predicted"/>
<dbReference type="PANTHER" id="PTHR31800:SF1">
    <property type="entry name" value="COILED-COIL DOMAIN-CONTAINING PROTEIN 32"/>
    <property type="match status" value="1"/>
</dbReference>
<protein>
    <submittedName>
        <fullName evidence="2">Uncharacterized protein</fullName>
    </submittedName>
</protein>
<dbReference type="Pfam" id="PF14989">
    <property type="entry name" value="CCDC32"/>
    <property type="match status" value="1"/>
</dbReference>
<evidence type="ECO:0000256" key="1">
    <source>
        <dbReference type="SAM" id="MobiDB-lite"/>
    </source>
</evidence>
<dbReference type="EMBL" id="HBUF01092138">
    <property type="protein sequence ID" value="CAG6635968.1"/>
    <property type="molecule type" value="Transcribed_RNA"/>
</dbReference>
<dbReference type="GO" id="GO:0044782">
    <property type="term" value="P:cilium organization"/>
    <property type="evidence" value="ECO:0007669"/>
    <property type="project" value="TreeGrafter"/>
</dbReference>
<feature type="region of interest" description="Disordered" evidence="1">
    <location>
        <begin position="138"/>
        <end position="174"/>
    </location>
</feature>
<evidence type="ECO:0000313" key="2">
    <source>
        <dbReference type="EMBL" id="CAG6635968.1"/>
    </source>
</evidence>
<feature type="region of interest" description="Disordered" evidence="1">
    <location>
        <begin position="1"/>
        <end position="41"/>
    </location>
</feature>
<dbReference type="InterPro" id="IPR028039">
    <property type="entry name" value="CCDC32"/>
</dbReference>
<name>A0A8D8VUA8_9HEMI</name>
<feature type="compositionally biased region" description="Polar residues" evidence="1">
    <location>
        <begin position="145"/>
        <end position="155"/>
    </location>
</feature>
<organism evidence="2">
    <name type="scientific">Cacopsylla melanoneura</name>
    <dbReference type="NCBI Taxonomy" id="428564"/>
    <lineage>
        <taxon>Eukaryota</taxon>
        <taxon>Metazoa</taxon>
        <taxon>Ecdysozoa</taxon>
        <taxon>Arthropoda</taxon>
        <taxon>Hexapoda</taxon>
        <taxon>Insecta</taxon>
        <taxon>Pterygota</taxon>
        <taxon>Neoptera</taxon>
        <taxon>Paraneoptera</taxon>
        <taxon>Hemiptera</taxon>
        <taxon>Sternorrhyncha</taxon>
        <taxon>Psylloidea</taxon>
        <taxon>Psyllidae</taxon>
        <taxon>Psyllinae</taxon>
        <taxon>Cacopsylla</taxon>
    </lineage>
</organism>
<accession>A0A8D8VUA8</accession>
<sequence length="174" mass="19702">MGFSHLGPFDCRRPLNEMSSNPWGESNGPVVPSDSSNSLNQFENNFELNNSYTPLDDSENYIQTLEKKLENIKKKTKKEHLVESLSEKRESCMRDLLTRGAETVSTLEEDVDETLESNLTKKWINPQQAIATSELVHLIPKDPTESNNSTDSQSEPAEAIEKTSEETVQQEQQQ</sequence>
<dbReference type="AlphaFoldDB" id="A0A8D8VUA8"/>